<protein>
    <submittedName>
        <fullName evidence="1">Phage transcriptional regulator, AlpA</fullName>
    </submittedName>
</protein>
<evidence type="ECO:0000313" key="1">
    <source>
        <dbReference type="EMBL" id="ACK51684.1"/>
    </source>
</evidence>
<name>B8ERY6_METSB</name>
<dbReference type="eggNOG" id="COG3311">
    <property type="taxonomic scope" value="Bacteria"/>
</dbReference>
<dbReference type="EMBL" id="CP001280">
    <property type="protein sequence ID" value="ACK51684.1"/>
    <property type="molecule type" value="Genomic_DNA"/>
</dbReference>
<dbReference type="STRING" id="395965.Msil_2764"/>
<dbReference type="RefSeq" id="WP_012591753.1">
    <property type="nucleotide sequence ID" value="NC_011666.1"/>
</dbReference>
<dbReference type="AlphaFoldDB" id="B8ERY6"/>
<dbReference type="Proteomes" id="UP000002257">
    <property type="component" value="Chromosome"/>
</dbReference>
<dbReference type="InterPro" id="IPR010260">
    <property type="entry name" value="AlpA"/>
</dbReference>
<dbReference type="KEGG" id="msl:Msil_2764"/>
<organism evidence="1 2">
    <name type="scientific">Methylocella silvestris (strain DSM 15510 / CIP 108128 / LMG 27833 / NCIMB 13906 / BL2)</name>
    <dbReference type="NCBI Taxonomy" id="395965"/>
    <lineage>
        <taxon>Bacteria</taxon>
        <taxon>Pseudomonadati</taxon>
        <taxon>Pseudomonadota</taxon>
        <taxon>Alphaproteobacteria</taxon>
        <taxon>Hyphomicrobiales</taxon>
        <taxon>Beijerinckiaceae</taxon>
        <taxon>Methylocella</taxon>
    </lineage>
</organism>
<accession>B8ERY6</accession>
<gene>
    <name evidence="1" type="ordered locus">Msil_2764</name>
</gene>
<evidence type="ECO:0000313" key="2">
    <source>
        <dbReference type="Proteomes" id="UP000002257"/>
    </source>
</evidence>
<dbReference type="OrthoDB" id="1525365at2"/>
<sequence>MVTLPNLSLDLEKSRILNTAQTAEFIGVSVPHFRRLYRTGKVPKPIKIGERKYGWRAGDIVELLASRVREAI</sequence>
<dbReference type="Pfam" id="PF05930">
    <property type="entry name" value="Phage_AlpA"/>
    <property type="match status" value="1"/>
</dbReference>
<dbReference type="HOGENOM" id="CLU_2717799_0_0_5"/>
<keyword evidence="2" id="KW-1185">Reference proteome</keyword>
<proteinExistence type="predicted"/>
<reference evidence="1 2" key="1">
    <citation type="journal article" date="2010" name="J. Bacteriol.">
        <title>Complete genome sequence of the aerobic facultative methanotroph Methylocella silvestris BL2.</title>
        <authorList>
            <person name="Chen Y."/>
            <person name="Crombie A."/>
            <person name="Rahman M.T."/>
            <person name="Dedysh S.N."/>
            <person name="Liesack W."/>
            <person name="Stott M.B."/>
            <person name="Alam M."/>
            <person name="Theisen A.R."/>
            <person name="Murrell J.C."/>
            <person name="Dunfield P.F."/>
        </authorList>
    </citation>
    <scope>NUCLEOTIDE SEQUENCE [LARGE SCALE GENOMIC DNA]</scope>
    <source>
        <strain evidence="2">DSM 15510 / CIP 108128 / LMG 27833 / NCIMB 13906 / BL2</strain>
    </source>
</reference>